<proteinExistence type="predicted"/>
<evidence type="ECO:0000313" key="3">
    <source>
        <dbReference type="Proteomes" id="UP000299102"/>
    </source>
</evidence>
<protein>
    <submittedName>
        <fullName evidence="2">Uncharacterized protein</fullName>
    </submittedName>
</protein>
<dbReference type="Proteomes" id="UP000299102">
    <property type="component" value="Unassembled WGS sequence"/>
</dbReference>
<accession>A0A4C1U677</accession>
<evidence type="ECO:0000256" key="1">
    <source>
        <dbReference type="SAM" id="MobiDB-lite"/>
    </source>
</evidence>
<organism evidence="2 3">
    <name type="scientific">Eumeta variegata</name>
    <name type="common">Bagworm moth</name>
    <name type="synonym">Eumeta japonica</name>
    <dbReference type="NCBI Taxonomy" id="151549"/>
    <lineage>
        <taxon>Eukaryota</taxon>
        <taxon>Metazoa</taxon>
        <taxon>Ecdysozoa</taxon>
        <taxon>Arthropoda</taxon>
        <taxon>Hexapoda</taxon>
        <taxon>Insecta</taxon>
        <taxon>Pterygota</taxon>
        <taxon>Neoptera</taxon>
        <taxon>Endopterygota</taxon>
        <taxon>Lepidoptera</taxon>
        <taxon>Glossata</taxon>
        <taxon>Ditrysia</taxon>
        <taxon>Tineoidea</taxon>
        <taxon>Psychidae</taxon>
        <taxon>Oiketicinae</taxon>
        <taxon>Eumeta</taxon>
    </lineage>
</organism>
<dbReference type="EMBL" id="BGZK01000133">
    <property type="protein sequence ID" value="GBP21855.1"/>
    <property type="molecule type" value="Genomic_DNA"/>
</dbReference>
<keyword evidence="3" id="KW-1185">Reference proteome</keyword>
<sequence>MSKHGQTGGPQAFEAKSDISGNEYTRRTNTTFPRTLRVGNAVSTNPVMIFTCRHFTHSRRPSASPELDLNILRKLLVHLFNVSKPFSGDRNTLWRWAASSHDSYATRRKRLAKILIIIFFAVPTNTTRRPKSSDIVRTHKKTSITRYGPAPAGRRPWYRQSTQRALFTYDRVPTFPGFCLPLIFLHSGIVNKSARSAKAIVSTG</sequence>
<reference evidence="2 3" key="1">
    <citation type="journal article" date="2019" name="Commun. Biol.">
        <title>The bagworm genome reveals a unique fibroin gene that provides high tensile strength.</title>
        <authorList>
            <person name="Kono N."/>
            <person name="Nakamura H."/>
            <person name="Ohtoshi R."/>
            <person name="Tomita M."/>
            <person name="Numata K."/>
            <person name="Arakawa K."/>
        </authorList>
    </citation>
    <scope>NUCLEOTIDE SEQUENCE [LARGE SCALE GENOMIC DNA]</scope>
</reference>
<feature type="region of interest" description="Disordered" evidence="1">
    <location>
        <begin position="1"/>
        <end position="26"/>
    </location>
</feature>
<evidence type="ECO:0000313" key="2">
    <source>
        <dbReference type="EMBL" id="GBP21855.1"/>
    </source>
</evidence>
<gene>
    <name evidence="2" type="ORF">EVAR_6827_1</name>
</gene>
<name>A0A4C1U677_EUMVA</name>
<comment type="caution">
    <text evidence="2">The sequence shown here is derived from an EMBL/GenBank/DDBJ whole genome shotgun (WGS) entry which is preliminary data.</text>
</comment>
<dbReference type="AlphaFoldDB" id="A0A4C1U677"/>
<feature type="region of interest" description="Disordered" evidence="1">
    <location>
        <begin position="130"/>
        <end position="155"/>
    </location>
</feature>